<keyword evidence="2" id="KW-1185">Reference proteome</keyword>
<dbReference type="Proteomes" id="UP000499080">
    <property type="component" value="Unassembled WGS sequence"/>
</dbReference>
<accession>A0A4Y2A0A3</accession>
<proteinExistence type="predicted"/>
<gene>
    <name evidence="1" type="ORF">AVEN_159282_1</name>
</gene>
<dbReference type="OrthoDB" id="6141723at2759"/>
<dbReference type="EMBL" id="BGPR01000003">
    <property type="protein sequence ID" value="GBL73221.1"/>
    <property type="molecule type" value="Genomic_DNA"/>
</dbReference>
<dbReference type="AlphaFoldDB" id="A0A4Y2A0A3"/>
<name>A0A4Y2A0A3_ARAVE</name>
<organism evidence="1 2">
    <name type="scientific">Araneus ventricosus</name>
    <name type="common">Orbweaver spider</name>
    <name type="synonym">Epeira ventricosa</name>
    <dbReference type="NCBI Taxonomy" id="182803"/>
    <lineage>
        <taxon>Eukaryota</taxon>
        <taxon>Metazoa</taxon>
        <taxon>Ecdysozoa</taxon>
        <taxon>Arthropoda</taxon>
        <taxon>Chelicerata</taxon>
        <taxon>Arachnida</taxon>
        <taxon>Araneae</taxon>
        <taxon>Araneomorphae</taxon>
        <taxon>Entelegynae</taxon>
        <taxon>Araneoidea</taxon>
        <taxon>Araneidae</taxon>
        <taxon>Araneus</taxon>
    </lineage>
</organism>
<protein>
    <submittedName>
        <fullName evidence="1">Uncharacterized protein</fullName>
    </submittedName>
</protein>
<evidence type="ECO:0000313" key="2">
    <source>
        <dbReference type="Proteomes" id="UP000499080"/>
    </source>
</evidence>
<comment type="caution">
    <text evidence="1">The sequence shown here is derived from an EMBL/GenBank/DDBJ whole genome shotgun (WGS) entry which is preliminary data.</text>
</comment>
<sequence>MNLICDAFAEELSFSSIYYGFGRKFKDDVHMTPYVIAISKIRRSDRRVITPQHILYIITKILRMRIVNGIRSTFRCVCNMDIYTRKGIEDPAFIN</sequence>
<evidence type="ECO:0000313" key="1">
    <source>
        <dbReference type="EMBL" id="GBL73221.1"/>
    </source>
</evidence>
<reference evidence="1 2" key="1">
    <citation type="journal article" date="2019" name="Sci. Rep.">
        <title>Orb-weaving spider Araneus ventricosus genome elucidates the spidroin gene catalogue.</title>
        <authorList>
            <person name="Kono N."/>
            <person name="Nakamura H."/>
            <person name="Ohtoshi R."/>
            <person name="Moran D.A.P."/>
            <person name="Shinohara A."/>
            <person name="Yoshida Y."/>
            <person name="Fujiwara M."/>
            <person name="Mori M."/>
            <person name="Tomita M."/>
            <person name="Arakawa K."/>
        </authorList>
    </citation>
    <scope>NUCLEOTIDE SEQUENCE [LARGE SCALE GENOMIC DNA]</scope>
</reference>